<dbReference type="EnsemblMetazoa" id="ASIC019173-RA">
    <property type="protein sequence ID" value="ASIC019173-PA"/>
    <property type="gene ID" value="ASIC019173"/>
</dbReference>
<sequence>MDICLLEAQFMSLDRLGFLGGKFFPTEATTNGNAGNRKRNQSVIAVSFLDGCCGHGSSFSDPPVARGLTCFQRCNHNSPVRHGTAERPNHRDTFVIARTAPVIIKLDKLRRVWHGTPSKHLPDKNGTVAAFSTAKLTRTGHSCRDTAR</sequence>
<proteinExistence type="predicted"/>
<dbReference type="Proteomes" id="UP000030765">
    <property type="component" value="Unassembled WGS sequence"/>
</dbReference>
<evidence type="ECO:0000313" key="2">
    <source>
        <dbReference type="EnsemblMetazoa" id="ASIC019173-PA"/>
    </source>
</evidence>
<organism evidence="1">
    <name type="scientific">Anopheles sinensis</name>
    <name type="common">Mosquito</name>
    <dbReference type="NCBI Taxonomy" id="74873"/>
    <lineage>
        <taxon>Eukaryota</taxon>
        <taxon>Metazoa</taxon>
        <taxon>Ecdysozoa</taxon>
        <taxon>Arthropoda</taxon>
        <taxon>Hexapoda</taxon>
        <taxon>Insecta</taxon>
        <taxon>Pterygota</taxon>
        <taxon>Neoptera</taxon>
        <taxon>Endopterygota</taxon>
        <taxon>Diptera</taxon>
        <taxon>Nematocera</taxon>
        <taxon>Culicoidea</taxon>
        <taxon>Culicidae</taxon>
        <taxon>Anophelinae</taxon>
        <taxon>Anopheles</taxon>
    </lineage>
</organism>
<dbReference type="EMBL" id="KE525350">
    <property type="protein sequence ID" value="KFB51114.1"/>
    <property type="molecule type" value="Genomic_DNA"/>
</dbReference>
<evidence type="ECO:0000313" key="3">
    <source>
        <dbReference type="Proteomes" id="UP000030765"/>
    </source>
</evidence>
<protein>
    <submittedName>
        <fullName evidence="1 2">Uncharacterized protein</fullName>
    </submittedName>
</protein>
<accession>A0A084WLM0</accession>
<keyword evidence="3" id="KW-1185">Reference proteome</keyword>
<dbReference type="EMBL" id="ATLV01024255">
    <property type="status" value="NOT_ANNOTATED_CDS"/>
    <property type="molecule type" value="Genomic_DNA"/>
</dbReference>
<evidence type="ECO:0000313" key="1">
    <source>
        <dbReference type="EMBL" id="KFB51114.1"/>
    </source>
</evidence>
<reference evidence="2" key="2">
    <citation type="submission" date="2020-05" db="UniProtKB">
        <authorList>
            <consortium name="EnsemblMetazoa"/>
        </authorList>
    </citation>
    <scope>IDENTIFICATION</scope>
</reference>
<name>A0A084WLM0_ANOSI</name>
<dbReference type="AlphaFoldDB" id="A0A084WLM0"/>
<gene>
    <name evidence="1" type="ORF">ZHAS_00019173</name>
</gene>
<reference evidence="1 3" key="1">
    <citation type="journal article" date="2014" name="BMC Genomics">
        <title>Genome sequence of Anopheles sinensis provides insight into genetics basis of mosquito competence for malaria parasites.</title>
        <authorList>
            <person name="Zhou D."/>
            <person name="Zhang D."/>
            <person name="Ding G."/>
            <person name="Shi L."/>
            <person name="Hou Q."/>
            <person name="Ye Y."/>
            <person name="Xu Y."/>
            <person name="Zhou H."/>
            <person name="Xiong C."/>
            <person name="Li S."/>
            <person name="Yu J."/>
            <person name="Hong S."/>
            <person name="Yu X."/>
            <person name="Zou P."/>
            <person name="Chen C."/>
            <person name="Chang X."/>
            <person name="Wang W."/>
            <person name="Lv Y."/>
            <person name="Sun Y."/>
            <person name="Ma L."/>
            <person name="Shen B."/>
            <person name="Zhu C."/>
        </authorList>
    </citation>
    <scope>NUCLEOTIDE SEQUENCE [LARGE SCALE GENOMIC DNA]</scope>
</reference>
<dbReference type="VEuPathDB" id="VectorBase:ASIC019173"/>